<comment type="caution">
    <text evidence="2">The sequence shown here is derived from an EMBL/GenBank/DDBJ whole genome shotgun (WGS) entry which is preliminary data.</text>
</comment>
<organism evidence="2 3">
    <name type="scientific">Streptomyces hygroscopicus</name>
    <dbReference type="NCBI Taxonomy" id="1912"/>
    <lineage>
        <taxon>Bacteria</taxon>
        <taxon>Bacillati</taxon>
        <taxon>Actinomycetota</taxon>
        <taxon>Actinomycetes</taxon>
        <taxon>Kitasatosporales</taxon>
        <taxon>Streptomycetaceae</taxon>
        <taxon>Streptomyces</taxon>
        <taxon>Streptomyces violaceusniger group</taxon>
    </lineage>
</organism>
<sequence length="86" mass="8877">MLAFGFFATYRSASPRASNTQKPTSQAMISATTTEDPLSLYPPLTLPGDPGARLVGGDETDCILRCTPPGGGPGPKGEASPARRVV</sequence>
<gene>
    <name evidence="2" type="ORF">TPA0910_58670</name>
</gene>
<dbReference type="Proteomes" id="UP001054854">
    <property type="component" value="Unassembled WGS sequence"/>
</dbReference>
<keyword evidence="3" id="KW-1185">Reference proteome</keyword>
<name>A0ABQ3U765_STRHY</name>
<evidence type="ECO:0000313" key="3">
    <source>
        <dbReference type="Proteomes" id="UP001054854"/>
    </source>
</evidence>
<dbReference type="EMBL" id="BNEK01000005">
    <property type="protein sequence ID" value="GHJ31434.1"/>
    <property type="molecule type" value="Genomic_DNA"/>
</dbReference>
<evidence type="ECO:0000313" key="2">
    <source>
        <dbReference type="EMBL" id="GHJ31434.1"/>
    </source>
</evidence>
<evidence type="ECO:0000256" key="1">
    <source>
        <dbReference type="SAM" id="MobiDB-lite"/>
    </source>
</evidence>
<feature type="region of interest" description="Disordered" evidence="1">
    <location>
        <begin position="13"/>
        <end position="40"/>
    </location>
</feature>
<feature type="region of interest" description="Disordered" evidence="1">
    <location>
        <begin position="67"/>
        <end position="86"/>
    </location>
</feature>
<proteinExistence type="predicted"/>
<accession>A0ABQ3U765</accession>
<protein>
    <submittedName>
        <fullName evidence="2">Uncharacterized protein</fullName>
    </submittedName>
</protein>
<reference evidence="2" key="1">
    <citation type="submission" date="2024-05" db="EMBL/GenBank/DDBJ databases">
        <title>Whole genome shotgun sequence of Streptomyces hygroscopicus NBRC 113678.</title>
        <authorList>
            <person name="Komaki H."/>
            <person name="Tamura T."/>
        </authorList>
    </citation>
    <scope>NUCLEOTIDE SEQUENCE</scope>
    <source>
        <strain evidence="2">N11-34</strain>
    </source>
</reference>
<feature type="compositionally biased region" description="Polar residues" evidence="1">
    <location>
        <begin position="13"/>
        <end position="36"/>
    </location>
</feature>